<keyword evidence="2" id="KW-1185">Reference proteome</keyword>
<organism evidence="1 2">
    <name type="scientific">Parvibium lacunae</name>
    <dbReference type="NCBI Taxonomy" id="1888893"/>
    <lineage>
        <taxon>Bacteria</taxon>
        <taxon>Pseudomonadati</taxon>
        <taxon>Pseudomonadota</taxon>
        <taxon>Betaproteobacteria</taxon>
        <taxon>Burkholderiales</taxon>
        <taxon>Alcaligenaceae</taxon>
        <taxon>Parvibium</taxon>
    </lineage>
</organism>
<reference evidence="1 2" key="1">
    <citation type="journal article" date="2018" name="Int. J. Syst. Evol. Microbiol.">
        <title>Parvibium lacunae gen. nov., sp. nov., a new member of the family Alcaligenaceae isolated from a freshwater pond.</title>
        <authorList>
            <person name="Chen W.M."/>
            <person name="Xie P.B."/>
            <person name="Hsu M.Y."/>
            <person name="Sheu S.Y."/>
        </authorList>
    </citation>
    <scope>NUCLEOTIDE SEQUENCE [LARGE SCALE GENOMIC DNA]</scope>
    <source>
        <strain evidence="1 2">KMB9</strain>
    </source>
</reference>
<dbReference type="Proteomes" id="UP000252357">
    <property type="component" value="Unassembled WGS sequence"/>
</dbReference>
<dbReference type="AlphaFoldDB" id="A0A368L1Q9"/>
<accession>A0A368L1Q9</accession>
<dbReference type="EMBL" id="QPGB01000003">
    <property type="protein sequence ID" value="RCS57495.1"/>
    <property type="molecule type" value="Genomic_DNA"/>
</dbReference>
<proteinExistence type="predicted"/>
<gene>
    <name evidence="1" type="ORF">DU000_08585</name>
</gene>
<dbReference type="Pfam" id="PF22817">
    <property type="entry name" value="ApeP-like"/>
    <property type="match status" value="1"/>
</dbReference>
<dbReference type="SUPFAM" id="SSF54637">
    <property type="entry name" value="Thioesterase/thiol ester dehydrase-isomerase"/>
    <property type="match status" value="1"/>
</dbReference>
<name>A0A368L1Q9_9BURK</name>
<dbReference type="InterPro" id="IPR029069">
    <property type="entry name" value="HotDog_dom_sf"/>
</dbReference>
<dbReference type="InterPro" id="IPR016776">
    <property type="entry name" value="ApeP-like_dehydratase"/>
</dbReference>
<comment type="caution">
    <text evidence="1">The sequence shown here is derived from an EMBL/GenBank/DDBJ whole genome shotgun (WGS) entry which is preliminary data.</text>
</comment>
<evidence type="ECO:0008006" key="3">
    <source>
        <dbReference type="Google" id="ProtNLM"/>
    </source>
</evidence>
<evidence type="ECO:0000313" key="2">
    <source>
        <dbReference type="Proteomes" id="UP000252357"/>
    </source>
</evidence>
<evidence type="ECO:0000313" key="1">
    <source>
        <dbReference type="EMBL" id="RCS57495.1"/>
    </source>
</evidence>
<protein>
    <recommendedName>
        <fullName evidence="3">3-hydroxylacyl-ACP dehydratase</fullName>
    </recommendedName>
</protein>
<sequence>MCLLDRILDYRSNYIEIAAHVQEHAWYLNRAGEMPSWIALEMMAQAAAAYSGLERWLDGQTDQSSRVGMLLGTRELSLLKPTVAINSELRVIAHQTYRDSAGMGAIQGELWHGDAQIATALLKVYELPADISMDSL</sequence>
<dbReference type="Gene3D" id="3.10.129.10">
    <property type="entry name" value="Hotdog Thioesterase"/>
    <property type="match status" value="1"/>
</dbReference>